<proteinExistence type="predicted"/>
<organism evidence="5 6">
    <name type="scientific">Actinomadura spongiicola</name>
    <dbReference type="NCBI Taxonomy" id="2303421"/>
    <lineage>
        <taxon>Bacteria</taxon>
        <taxon>Bacillati</taxon>
        <taxon>Actinomycetota</taxon>
        <taxon>Actinomycetes</taxon>
        <taxon>Streptosporangiales</taxon>
        <taxon>Thermomonosporaceae</taxon>
        <taxon>Actinomadura</taxon>
    </lineage>
</organism>
<feature type="transmembrane region" description="Helical" evidence="2">
    <location>
        <begin position="205"/>
        <end position="227"/>
    </location>
</feature>
<dbReference type="Pfam" id="PF07786">
    <property type="entry name" value="HGSNAT_cat"/>
    <property type="match status" value="1"/>
</dbReference>
<feature type="transmembrane region" description="Helical" evidence="2">
    <location>
        <begin position="344"/>
        <end position="364"/>
    </location>
</feature>
<feature type="transmembrane region" description="Helical" evidence="2">
    <location>
        <begin position="312"/>
        <end position="332"/>
    </location>
</feature>
<dbReference type="Pfam" id="PF04235">
    <property type="entry name" value="DUF418"/>
    <property type="match status" value="1"/>
</dbReference>
<dbReference type="InterPro" id="IPR052529">
    <property type="entry name" value="Bact_Transport_Assoc"/>
</dbReference>
<dbReference type="InterPro" id="IPR012429">
    <property type="entry name" value="HGSNAT_cat"/>
</dbReference>
<gene>
    <name evidence="5" type="ORF">D0T12_01225</name>
</gene>
<keyword evidence="2" id="KW-1133">Transmembrane helix</keyword>
<evidence type="ECO:0000313" key="5">
    <source>
        <dbReference type="EMBL" id="RFS86921.1"/>
    </source>
</evidence>
<feature type="domain" description="Heparan-alpha-glucosaminide N-acetyltransferase catalytic" evidence="4">
    <location>
        <begin position="35"/>
        <end position="235"/>
    </location>
</feature>
<feature type="transmembrane region" description="Helical" evidence="2">
    <location>
        <begin position="103"/>
        <end position="124"/>
    </location>
</feature>
<sequence length="414" mass="43450">MEAVGPEAERSGGSGAPVRTKPSAGVSQATAHRERLIGLDLARGVAVLGMFTAHIGPEPEDGGAVLQVAHGRSAALFALLAGVALVIISGRRRPRTGREGRQAAVKVAIRAVVLLVLGTAVAMIPSPVDVILAYYGLYFLLALPLLRLSATMLAVLAAGLAVVGPLVSFGVRGLLDDGSWVVSRGRAVNAHDPIEWLSHEGVIDLLLTGAYPAMTWMPYVLAGMALGRLDLKAARVRRRLAVLGPALALVGYGSSWLVLRVFAGIRADIEGSGWYDADPSAWWAGPETGTVDPHTPALLLVAAPHSGTPFEVVANIGVAITVVVCAVTVADLRPRAPRPLRPVIAVGTMSLSCYVGHILALAALDTEATPSRLSDLVVFVVAALALAVMWTRRFRRGPLEFLLNTATKPARHVR</sequence>
<dbReference type="PANTHER" id="PTHR30590:SF3">
    <property type="entry name" value="HYPOTHETICAL MEMBRANE SPANNING PROTEIN"/>
    <property type="match status" value="1"/>
</dbReference>
<keyword evidence="6" id="KW-1185">Reference proteome</keyword>
<dbReference type="EMBL" id="QVNQ01000001">
    <property type="protein sequence ID" value="RFS86921.1"/>
    <property type="molecule type" value="Genomic_DNA"/>
</dbReference>
<feature type="transmembrane region" description="Helical" evidence="2">
    <location>
        <begin position="130"/>
        <end position="146"/>
    </location>
</feature>
<dbReference type="OrthoDB" id="4966979at2"/>
<feature type="transmembrane region" description="Helical" evidence="2">
    <location>
        <begin position="153"/>
        <end position="175"/>
    </location>
</feature>
<feature type="transmembrane region" description="Helical" evidence="2">
    <location>
        <begin position="74"/>
        <end position="91"/>
    </location>
</feature>
<keyword evidence="2" id="KW-0812">Transmembrane</keyword>
<evidence type="ECO:0000259" key="4">
    <source>
        <dbReference type="Pfam" id="PF07786"/>
    </source>
</evidence>
<comment type="caution">
    <text evidence="5">The sequence shown here is derived from an EMBL/GenBank/DDBJ whole genome shotgun (WGS) entry which is preliminary data.</text>
</comment>
<accession>A0A372GNE6</accession>
<evidence type="ECO:0000313" key="6">
    <source>
        <dbReference type="Proteomes" id="UP000262882"/>
    </source>
</evidence>
<feature type="transmembrane region" description="Helical" evidence="2">
    <location>
        <begin position="239"/>
        <end position="259"/>
    </location>
</feature>
<evidence type="ECO:0000256" key="2">
    <source>
        <dbReference type="SAM" id="Phobius"/>
    </source>
</evidence>
<feature type="transmembrane region" description="Helical" evidence="2">
    <location>
        <begin position="376"/>
        <end position="394"/>
    </location>
</feature>
<name>A0A372GNE6_9ACTN</name>
<feature type="region of interest" description="Disordered" evidence="1">
    <location>
        <begin position="1"/>
        <end position="29"/>
    </location>
</feature>
<evidence type="ECO:0000259" key="3">
    <source>
        <dbReference type="Pfam" id="PF04235"/>
    </source>
</evidence>
<evidence type="ECO:0000256" key="1">
    <source>
        <dbReference type="SAM" id="MobiDB-lite"/>
    </source>
</evidence>
<dbReference type="InterPro" id="IPR007349">
    <property type="entry name" value="DUF418"/>
</dbReference>
<dbReference type="AlphaFoldDB" id="A0A372GNE6"/>
<dbReference type="Proteomes" id="UP000262882">
    <property type="component" value="Unassembled WGS sequence"/>
</dbReference>
<reference evidence="5 6" key="1">
    <citation type="submission" date="2018-08" db="EMBL/GenBank/DDBJ databases">
        <title>Actinomadura spongicola sp. nov., isolated from marine sponge Leucetta chagosensis.</title>
        <authorList>
            <person name="Li L."/>
            <person name="Lin H.W."/>
        </authorList>
    </citation>
    <scope>NUCLEOTIDE SEQUENCE [LARGE SCALE GENOMIC DNA]</scope>
    <source>
        <strain evidence="5 6">LHW52907</strain>
    </source>
</reference>
<dbReference type="PANTHER" id="PTHR30590">
    <property type="entry name" value="INNER MEMBRANE PROTEIN"/>
    <property type="match status" value="1"/>
</dbReference>
<keyword evidence="2" id="KW-0472">Membrane</keyword>
<feature type="domain" description="DUF418" evidence="3">
    <location>
        <begin position="308"/>
        <end position="407"/>
    </location>
</feature>
<protein>
    <submittedName>
        <fullName evidence="5">DUF418 domain-containing protein</fullName>
    </submittedName>
</protein>